<sequence length="469" mass="53296">MITEEYEVDPLSLYACVKNNRHSICKCEGETLNCEKQDITRTDMYIRDESFTVKYANFKHNGIKTLQNKEILPGLGYDIEVLDFSINFIYKIEDKCFNAFHSLKKLYLSSNRLKTVSNGFFTKKIGSSLHQLFLDDNQITKIDPSTFQELTSLKILVLDGNVGIQLNKKTFSTALANLEALSLDGCKISQLDDNVFERLLSLQQLSLRNNPITMIPKAINGIPNLFGLDLSATEISELFADQVSADYNLSEIYLSYMPYLYGIYNCAFCGLPNLQKVILSKNPQLYYIHENAFGAVTKQKDLKFPIAGLKEFDISDCNFGDLPEKLLEWTKIENLKIHGNNFCCSAELEWLTKNKCIHFAVNPKCASPASMKGKYFSSISKSLANCNGEIISSGPFAHPSTTYFTVMWAMALFLTVVGFLILSGLLYYYIRRIRGANCIYQRQVSNLGYRNLTTQAQQPQQRQHKKLFI</sequence>
<proteinExistence type="predicted"/>
<reference evidence="2" key="1">
    <citation type="submission" date="2022-11" db="UniProtKB">
        <authorList>
            <consortium name="WormBaseParasite"/>
        </authorList>
    </citation>
    <scope>IDENTIFICATION</scope>
</reference>
<organism evidence="1 2">
    <name type="scientific">Panagrolaimus sp. ES5</name>
    <dbReference type="NCBI Taxonomy" id="591445"/>
    <lineage>
        <taxon>Eukaryota</taxon>
        <taxon>Metazoa</taxon>
        <taxon>Ecdysozoa</taxon>
        <taxon>Nematoda</taxon>
        <taxon>Chromadorea</taxon>
        <taxon>Rhabditida</taxon>
        <taxon>Tylenchina</taxon>
        <taxon>Panagrolaimomorpha</taxon>
        <taxon>Panagrolaimoidea</taxon>
        <taxon>Panagrolaimidae</taxon>
        <taxon>Panagrolaimus</taxon>
    </lineage>
</organism>
<protein>
    <submittedName>
        <fullName evidence="2">Uncharacterized protein</fullName>
    </submittedName>
</protein>
<evidence type="ECO:0000313" key="2">
    <source>
        <dbReference type="WBParaSite" id="ES5_v2.g16013.t1"/>
    </source>
</evidence>
<accession>A0AC34FFA0</accession>
<dbReference type="Proteomes" id="UP000887579">
    <property type="component" value="Unplaced"/>
</dbReference>
<name>A0AC34FFA0_9BILA</name>
<evidence type="ECO:0000313" key="1">
    <source>
        <dbReference type="Proteomes" id="UP000887579"/>
    </source>
</evidence>
<dbReference type="WBParaSite" id="ES5_v2.g16013.t1">
    <property type="protein sequence ID" value="ES5_v2.g16013.t1"/>
    <property type="gene ID" value="ES5_v2.g16013"/>
</dbReference>